<protein>
    <submittedName>
        <fullName evidence="1">Uncharacterized protein</fullName>
    </submittedName>
</protein>
<gene>
    <name evidence="1" type="ORF">S03H2_52758</name>
</gene>
<organism evidence="1">
    <name type="scientific">marine sediment metagenome</name>
    <dbReference type="NCBI Taxonomy" id="412755"/>
    <lineage>
        <taxon>unclassified sequences</taxon>
        <taxon>metagenomes</taxon>
        <taxon>ecological metagenomes</taxon>
    </lineage>
</organism>
<sequence length="92" mass="9918">METRKILAILVLRSELLRRVALVLAVGLILCQGKVSKAGPMGTAFTYQGHLYDANHVANGLYDFQFKLYDANVGAGKVGNDVNVPNVDVIDG</sequence>
<comment type="caution">
    <text evidence="1">The sequence shown here is derived from an EMBL/GenBank/DDBJ whole genome shotgun (WGS) entry which is preliminary data.</text>
</comment>
<feature type="non-terminal residue" evidence="1">
    <location>
        <position position="92"/>
    </location>
</feature>
<name>X1HGM3_9ZZZZ</name>
<reference evidence="1" key="1">
    <citation type="journal article" date="2014" name="Front. Microbiol.">
        <title>High frequency of phylogenetically diverse reductive dehalogenase-homologous genes in deep subseafloor sedimentary metagenomes.</title>
        <authorList>
            <person name="Kawai M."/>
            <person name="Futagami T."/>
            <person name="Toyoda A."/>
            <person name="Takaki Y."/>
            <person name="Nishi S."/>
            <person name="Hori S."/>
            <person name="Arai W."/>
            <person name="Tsubouchi T."/>
            <person name="Morono Y."/>
            <person name="Uchiyama I."/>
            <person name="Ito T."/>
            <person name="Fujiyama A."/>
            <person name="Inagaki F."/>
            <person name="Takami H."/>
        </authorList>
    </citation>
    <scope>NUCLEOTIDE SEQUENCE</scope>
    <source>
        <strain evidence="1">Expedition CK06-06</strain>
    </source>
</reference>
<dbReference type="EMBL" id="BARU01033539">
    <property type="protein sequence ID" value="GAH68592.1"/>
    <property type="molecule type" value="Genomic_DNA"/>
</dbReference>
<evidence type="ECO:0000313" key="1">
    <source>
        <dbReference type="EMBL" id="GAH68592.1"/>
    </source>
</evidence>
<accession>X1HGM3</accession>
<dbReference type="AlphaFoldDB" id="X1HGM3"/>
<proteinExistence type="predicted"/>